<name>A0A8H5BFE4_9AGAR</name>
<keyword evidence="3" id="KW-1185">Reference proteome</keyword>
<dbReference type="InterPro" id="IPR014752">
    <property type="entry name" value="Arrestin-like_C"/>
</dbReference>
<evidence type="ECO:0000313" key="3">
    <source>
        <dbReference type="Proteomes" id="UP000567179"/>
    </source>
</evidence>
<feature type="compositionally biased region" description="Polar residues" evidence="1">
    <location>
        <begin position="1"/>
        <end position="19"/>
    </location>
</feature>
<evidence type="ECO:0000256" key="1">
    <source>
        <dbReference type="SAM" id="MobiDB-lite"/>
    </source>
</evidence>
<dbReference type="OrthoDB" id="3262423at2759"/>
<proteinExistence type="predicted"/>
<accession>A0A8H5BFE4</accession>
<organism evidence="2 3">
    <name type="scientific">Psilocybe cf. subviscida</name>
    <dbReference type="NCBI Taxonomy" id="2480587"/>
    <lineage>
        <taxon>Eukaryota</taxon>
        <taxon>Fungi</taxon>
        <taxon>Dikarya</taxon>
        <taxon>Basidiomycota</taxon>
        <taxon>Agaricomycotina</taxon>
        <taxon>Agaricomycetes</taxon>
        <taxon>Agaricomycetidae</taxon>
        <taxon>Agaricales</taxon>
        <taxon>Agaricineae</taxon>
        <taxon>Strophariaceae</taxon>
        <taxon>Psilocybe</taxon>
    </lineage>
</organism>
<gene>
    <name evidence="2" type="ORF">D9619_000222</name>
</gene>
<dbReference type="Gene3D" id="2.60.40.640">
    <property type="match status" value="1"/>
</dbReference>
<feature type="region of interest" description="Disordered" evidence="1">
    <location>
        <begin position="447"/>
        <end position="473"/>
    </location>
</feature>
<feature type="region of interest" description="Disordered" evidence="1">
    <location>
        <begin position="1"/>
        <end position="30"/>
    </location>
</feature>
<evidence type="ECO:0008006" key="4">
    <source>
        <dbReference type="Google" id="ProtNLM"/>
    </source>
</evidence>
<dbReference type="EMBL" id="JAACJJ010000028">
    <property type="protein sequence ID" value="KAF5322116.1"/>
    <property type="molecule type" value="Genomic_DNA"/>
</dbReference>
<evidence type="ECO:0000313" key="2">
    <source>
        <dbReference type="EMBL" id="KAF5322116.1"/>
    </source>
</evidence>
<dbReference type="Proteomes" id="UP000567179">
    <property type="component" value="Unassembled WGS sequence"/>
</dbReference>
<sequence>MATHNRSSGLPPTYNTSLRDTAIPRTTAPPPRYSAIYGDPQEIVPTGSHPTEHEFTLRSGMMMTGKPWLTLRVLTRPSKLPHKYPRIFGGENIAGVVEIKLDQPMNISSITLHLRGRMRTGFVDQVYPFLDVTHTIWTKEFDGKFSGDHILPFSFPFPTELDIRPRTSSAKTRQSVVPTKASAPQTFLESRIQANIDYELILQITHGILRSDSKLKATVVYIPEVMPPPLSEMRQAAYVGGAMSLPWPEKDPQGWLRLPKVATHGTIQQREVTIEYELFLAHPLSYTRGTAIPCYLALSSRDLGALAVMAKTKVQNVCLQRSITFFEDPNRGVEQVLLQGKEAKTVQDTLEVGVAVWWTTPRRDENSKAGSDDHIRWLEGEIHLESDLPPSSDFLPFKIGYTVQILRPDAALFQPSTWGEQPKADMVNRVLLSYPVTIATLNADGPIPVPFTPKPRKPSAQSARQHRTGEDLQMTTMYSKPLSLVA</sequence>
<reference evidence="2 3" key="1">
    <citation type="journal article" date="2020" name="ISME J.">
        <title>Uncovering the hidden diversity of litter-decomposition mechanisms in mushroom-forming fungi.</title>
        <authorList>
            <person name="Floudas D."/>
            <person name="Bentzer J."/>
            <person name="Ahren D."/>
            <person name="Johansson T."/>
            <person name="Persson P."/>
            <person name="Tunlid A."/>
        </authorList>
    </citation>
    <scope>NUCLEOTIDE SEQUENCE [LARGE SCALE GENOMIC DNA]</scope>
    <source>
        <strain evidence="2 3">CBS 101986</strain>
    </source>
</reference>
<comment type="caution">
    <text evidence="2">The sequence shown here is derived from an EMBL/GenBank/DDBJ whole genome shotgun (WGS) entry which is preliminary data.</text>
</comment>
<protein>
    <recommendedName>
        <fullName evidence="4">Arrestin-like N-terminal domain-containing protein</fullName>
    </recommendedName>
</protein>
<dbReference type="AlphaFoldDB" id="A0A8H5BFE4"/>